<evidence type="ECO:0000313" key="4">
    <source>
        <dbReference type="Proteomes" id="UP000230821"/>
    </source>
</evidence>
<evidence type="ECO:0000313" key="3">
    <source>
        <dbReference type="EMBL" id="PIE35569.1"/>
    </source>
</evidence>
<evidence type="ECO:0000256" key="2">
    <source>
        <dbReference type="SAM" id="Phobius"/>
    </source>
</evidence>
<keyword evidence="2" id="KW-0472">Membrane</keyword>
<gene>
    <name evidence="3" type="ORF">CSA56_03560</name>
</gene>
<dbReference type="Proteomes" id="UP000230821">
    <property type="component" value="Unassembled WGS sequence"/>
</dbReference>
<feature type="compositionally biased region" description="Low complexity" evidence="1">
    <location>
        <begin position="476"/>
        <end position="488"/>
    </location>
</feature>
<feature type="transmembrane region" description="Helical" evidence="2">
    <location>
        <begin position="12"/>
        <end position="32"/>
    </location>
</feature>
<reference evidence="3 4" key="1">
    <citation type="submission" date="2017-10" db="EMBL/GenBank/DDBJ databases">
        <title>Novel microbial diversity and functional potential in the marine mammal oral microbiome.</title>
        <authorList>
            <person name="Dudek N.K."/>
            <person name="Sun C.L."/>
            <person name="Burstein D."/>
            <person name="Kantor R.S."/>
            <person name="Aliaga Goltsman D.S."/>
            <person name="Bik E.M."/>
            <person name="Thomas B.C."/>
            <person name="Banfield J.F."/>
            <person name="Relman D.A."/>
        </authorList>
    </citation>
    <scope>NUCLEOTIDE SEQUENCE [LARGE SCALE GENOMIC DNA]</scope>
    <source>
        <strain evidence="3">DOLJORAL78_47_16</strain>
    </source>
</reference>
<protein>
    <submittedName>
        <fullName evidence="3">Uncharacterized protein</fullName>
    </submittedName>
</protein>
<dbReference type="AlphaFoldDB" id="A0A2G6KL74"/>
<keyword evidence="2" id="KW-1133">Transmembrane helix</keyword>
<feature type="region of interest" description="Disordered" evidence="1">
    <location>
        <begin position="427"/>
        <end position="488"/>
    </location>
</feature>
<evidence type="ECO:0000256" key="1">
    <source>
        <dbReference type="SAM" id="MobiDB-lite"/>
    </source>
</evidence>
<name>A0A2G6KL74_9BACT</name>
<sequence length="574" mass="64664">MMCRYVHSQRGFSFVKILLVLVVLAGIALYYMPHISGDTLSIVNQISGRVKGVVSVLSSRVKLLSSKISEGFEGTTTKLSRKLEALLDSLHLKKYAAQIAEFREDWEEAMGDLIEASKSRGFEMGQIQQSFDQYNAEERSWRRVESQYWEELRAQTQKAIEKSFHHFLTQPVGCSDYTVEFKKIQAIGASFNEDTFEGYSNAKKLSEELYNPRSLDFVITLFGWLRIAGIYTPAGSWESDWFIQQLTQAISTGQNSSTNYPAVIQNIERQTGSQQVYRILGAIVIAEIYLSYDLVNSALEFYDEALRDLYELTEYYERRGLYSYTTLGLHMALGLINERMCSNNDLAMKEFKDVIAIARRLGVSCDRYNEAHYHLGVMNLQIRERATILPKFTTVDNPRTQTVGELRTTPTPRPQLVAASGATDGKVIKGTIGDENSRSAISIPTPAPLDSEGTSRGVAESARPERPSSGVTSIEPVAPAATSPSAPVATYGEGEVQVGTVDVRNRRKERDIRLVPRQELGKKTIRMNFTLDQLYDLSKIPDDAAREFEWFLKCRNQGDEADIARYVVDKYLGR</sequence>
<accession>A0A2G6KL74</accession>
<proteinExistence type="predicted"/>
<dbReference type="EMBL" id="PDSK01000039">
    <property type="protein sequence ID" value="PIE35569.1"/>
    <property type="molecule type" value="Genomic_DNA"/>
</dbReference>
<comment type="caution">
    <text evidence="3">The sequence shown here is derived from an EMBL/GenBank/DDBJ whole genome shotgun (WGS) entry which is preliminary data.</text>
</comment>
<organism evidence="3 4">
    <name type="scientific">candidate division KSB3 bacterium</name>
    <dbReference type="NCBI Taxonomy" id="2044937"/>
    <lineage>
        <taxon>Bacteria</taxon>
        <taxon>candidate division KSB3</taxon>
    </lineage>
</organism>
<keyword evidence="2" id="KW-0812">Transmembrane</keyword>